<dbReference type="AlphaFoldDB" id="A0A058ZF24"/>
<proteinExistence type="predicted"/>
<dbReference type="RefSeq" id="XP_009492252.1">
    <property type="nucleotide sequence ID" value="XM_009493977.1"/>
</dbReference>
<evidence type="ECO:0000313" key="2">
    <source>
        <dbReference type="EMBL" id="KCV72551.1"/>
    </source>
</evidence>
<dbReference type="EMBL" id="KB932201">
    <property type="protein sequence ID" value="KCV72551.1"/>
    <property type="molecule type" value="Genomic_DNA"/>
</dbReference>
<feature type="compositionally biased region" description="Basic and acidic residues" evidence="1">
    <location>
        <begin position="36"/>
        <end position="50"/>
    </location>
</feature>
<feature type="compositionally biased region" description="Low complexity" evidence="1">
    <location>
        <begin position="73"/>
        <end position="84"/>
    </location>
</feature>
<protein>
    <submittedName>
        <fullName evidence="2">Uncharacterized protein</fullName>
    </submittedName>
</protein>
<evidence type="ECO:0000313" key="3">
    <source>
        <dbReference type="Proteomes" id="UP000030693"/>
    </source>
</evidence>
<feature type="compositionally biased region" description="Polar residues" evidence="1">
    <location>
        <begin position="62"/>
        <end position="72"/>
    </location>
</feature>
<organism evidence="2">
    <name type="scientific">Fonticula alba</name>
    <name type="common">Slime mold</name>
    <dbReference type="NCBI Taxonomy" id="691883"/>
    <lineage>
        <taxon>Eukaryota</taxon>
        <taxon>Rotosphaerida</taxon>
        <taxon>Fonticulaceae</taxon>
        <taxon>Fonticula</taxon>
    </lineage>
</organism>
<accession>A0A058ZF24</accession>
<evidence type="ECO:0000256" key="1">
    <source>
        <dbReference type="SAM" id="MobiDB-lite"/>
    </source>
</evidence>
<keyword evidence="3" id="KW-1185">Reference proteome</keyword>
<dbReference type="Proteomes" id="UP000030693">
    <property type="component" value="Unassembled WGS sequence"/>
</dbReference>
<feature type="region of interest" description="Disordered" evidence="1">
    <location>
        <begin position="1"/>
        <end position="50"/>
    </location>
</feature>
<sequence>MNRYPPAPTRKRDRNILDDAPSDLESQDPALQRQYQRSEPHHDEEMQSRVKDVVRYALFQMTRQPQPLSQLRTPSTSKSASPSSINGRHVCCPCPGCAL</sequence>
<reference evidence="2" key="1">
    <citation type="submission" date="2013-04" db="EMBL/GenBank/DDBJ databases">
        <title>The Genome Sequence of Fonticula alba ATCC 38817.</title>
        <authorList>
            <consortium name="The Broad Institute Genomics Platform"/>
            <person name="Russ C."/>
            <person name="Cuomo C."/>
            <person name="Burger G."/>
            <person name="Gray M.W."/>
            <person name="Holland P.W.H."/>
            <person name="King N."/>
            <person name="Lang F.B.F."/>
            <person name="Roger A.J."/>
            <person name="Ruiz-Trillo I."/>
            <person name="Brown M."/>
            <person name="Walker B."/>
            <person name="Young S."/>
            <person name="Zeng Q."/>
            <person name="Gargeya S."/>
            <person name="Fitzgerald M."/>
            <person name="Haas B."/>
            <person name="Abouelleil A."/>
            <person name="Allen A.W."/>
            <person name="Alvarado L."/>
            <person name="Arachchi H.M."/>
            <person name="Berlin A.M."/>
            <person name="Chapman S.B."/>
            <person name="Gainer-Dewar J."/>
            <person name="Goldberg J."/>
            <person name="Griggs A."/>
            <person name="Gujja S."/>
            <person name="Hansen M."/>
            <person name="Howarth C."/>
            <person name="Imamovic A."/>
            <person name="Ireland A."/>
            <person name="Larimer J."/>
            <person name="McCowan C."/>
            <person name="Murphy C."/>
            <person name="Pearson M."/>
            <person name="Poon T.W."/>
            <person name="Priest M."/>
            <person name="Roberts A."/>
            <person name="Saif S."/>
            <person name="Shea T."/>
            <person name="Sisk P."/>
            <person name="Sykes S."/>
            <person name="Wortman J."/>
            <person name="Nusbaum C."/>
            <person name="Birren B."/>
        </authorList>
    </citation>
    <scope>NUCLEOTIDE SEQUENCE [LARGE SCALE GENOMIC DNA]</scope>
    <source>
        <strain evidence="2">ATCC 38817</strain>
    </source>
</reference>
<gene>
    <name evidence="2" type="ORF">H696_00142</name>
</gene>
<name>A0A058ZF24_FONAL</name>
<dbReference type="GeneID" id="20524867"/>
<feature type="region of interest" description="Disordered" evidence="1">
    <location>
        <begin position="62"/>
        <end position="86"/>
    </location>
</feature>